<dbReference type="Gramene" id="rna-AYBTSS11_LOCUS30103">
    <property type="protein sequence ID" value="CAJ1977932.1"/>
    <property type="gene ID" value="gene-AYBTSS11_LOCUS30103"/>
</dbReference>
<feature type="region of interest" description="Disordered" evidence="1">
    <location>
        <begin position="41"/>
        <end position="62"/>
    </location>
</feature>
<reference evidence="2" key="1">
    <citation type="submission" date="2023-10" db="EMBL/GenBank/DDBJ databases">
        <authorList>
            <person name="Domelevo Entfellner J.-B."/>
        </authorList>
    </citation>
    <scope>NUCLEOTIDE SEQUENCE</scope>
</reference>
<dbReference type="EMBL" id="OY731407">
    <property type="protein sequence ID" value="CAJ1977932.1"/>
    <property type="molecule type" value="Genomic_DNA"/>
</dbReference>
<dbReference type="AlphaFoldDB" id="A0AA86W3X7"/>
<evidence type="ECO:0000313" key="3">
    <source>
        <dbReference type="Proteomes" id="UP001189624"/>
    </source>
</evidence>
<feature type="compositionally biased region" description="Basic and acidic residues" evidence="1">
    <location>
        <begin position="47"/>
        <end position="62"/>
    </location>
</feature>
<evidence type="ECO:0000313" key="2">
    <source>
        <dbReference type="EMBL" id="CAJ1977932.1"/>
    </source>
</evidence>
<organism evidence="2 3">
    <name type="scientific">Sphenostylis stenocarpa</name>
    <dbReference type="NCBI Taxonomy" id="92480"/>
    <lineage>
        <taxon>Eukaryota</taxon>
        <taxon>Viridiplantae</taxon>
        <taxon>Streptophyta</taxon>
        <taxon>Embryophyta</taxon>
        <taxon>Tracheophyta</taxon>
        <taxon>Spermatophyta</taxon>
        <taxon>Magnoliopsida</taxon>
        <taxon>eudicotyledons</taxon>
        <taxon>Gunneridae</taxon>
        <taxon>Pentapetalae</taxon>
        <taxon>rosids</taxon>
        <taxon>fabids</taxon>
        <taxon>Fabales</taxon>
        <taxon>Fabaceae</taxon>
        <taxon>Papilionoideae</taxon>
        <taxon>50 kb inversion clade</taxon>
        <taxon>NPAAA clade</taxon>
        <taxon>indigoferoid/millettioid clade</taxon>
        <taxon>Phaseoleae</taxon>
        <taxon>Sphenostylis</taxon>
    </lineage>
</organism>
<keyword evidence="3" id="KW-1185">Reference proteome</keyword>
<evidence type="ECO:0000256" key="1">
    <source>
        <dbReference type="SAM" id="MobiDB-lite"/>
    </source>
</evidence>
<name>A0AA86W3X7_9FABA</name>
<protein>
    <submittedName>
        <fullName evidence="2">Uncharacterized protein</fullName>
    </submittedName>
</protein>
<accession>A0AA86W3X7</accession>
<gene>
    <name evidence="2" type="ORF">AYBTSS11_LOCUS30103</name>
</gene>
<sequence>MRALKEARERVRMVRFGQQNVELETKAIICKIWAMMTEKGSKGMKSKMMEEREGEGKWAIRS</sequence>
<dbReference type="Proteomes" id="UP001189624">
    <property type="component" value="Chromosome 10"/>
</dbReference>
<proteinExistence type="predicted"/>